<evidence type="ECO:0000313" key="5">
    <source>
        <dbReference type="Proteomes" id="UP001595829"/>
    </source>
</evidence>
<dbReference type="RefSeq" id="WP_345686593.1">
    <property type="nucleotide sequence ID" value="NZ_BAABIT010000001.1"/>
</dbReference>
<keyword evidence="4" id="KW-0067">ATP-binding</keyword>
<feature type="domain" description="Histidine kinase/HSP90-like ATPase" evidence="3">
    <location>
        <begin position="40"/>
        <end position="156"/>
    </location>
</feature>
<dbReference type="PANTHER" id="PTHR35526:SF3">
    <property type="entry name" value="ANTI-SIGMA-F FACTOR RSBW"/>
    <property type="match status" value="1"/>
</dbReference>
<evidence type="ECO:0000256" key="2">
    <source>
        <dbReference type="SAM" id="MobiDB-lite"/>
    </source>
</evidence>
<gene>
    <name evidence="4" type="ORF">ACFPM3_19895</name>
</gene>
<comment type="caution">
    <text evidence="4">The sequence shown here is derived from an EMBL/GenBank/DDBJ whole genome shotgun (WGS) entry which is preliminary data.</text>
</comment>
<dbReference type="Pfam" id="PF13581">
    <property type="entry name" value="HATPase_c_2"/>
    <property type="match status" value="1"/>
</dbReference>
<dbReference type="InterPro" id="IPR036890">
    <property type="entry name" value="HATPase_C_sf"/>
</dbReference>
<keyword evidence="4" id="KW-0547">Nucleotide-binding</keyword>
<dbReference type="InterPro" id="IPR003594">
    <property type="entry name" value="HATPase_dom"/>
</dbReference>
<dbReference type="GO" id="GO:0005524">
    <property type="term" value="F:ATP binding"/>
    <property type="evidence" value="ECO:0007669"/>
    <property type="project" value="UniProtKB-KW"/>
</dbReference>
<evidence type="ECO:0000313" key="4">
    <source>
        <dbReference type="EMBL" id="MFC5024394.1"/>
    </source>
</evidence>
<dbReference type="Proteomes" id="UP001595829">
    <property type="component" value="Unassembled WGS sequence"/>
</dbReference>
<keyword evidence="1" id="KW-0808">Transferase</keyword>
<evidence type="ECO:0000256" key="1">
    <source>
        <dbReference type="ARBA" id="ARBA00022527"/>
    </source>
</evidence>
<dbReference type="SUPFAM" id="SSF55874">
    <property type="entry name" value="ATPase domain of HSP90 chaperone/DNA topoisomerase II/histidine kinase"/>
    <property type="match status" value="1"/>
</dbReference>
<dbReference type="CDD" id="cd16936">
    <property type="entry name" value="HATPase_RsbW-like"/>
    <property type="match status" value="1"/>
</dbReference>
<keyword evidence="1" id="KW-0418">Kinase</keyword>
<dbReference type="InterPro" id="IPR050267">
    <property type="entry name" value="Anti-sigma-factor_SerPK"/>
</dbReference>
<reference evidence="5" key="1">
    <citation type="journal article" date="2019" name="Int. J. Syst. Evol. Microbiol.">
        <title>The Global Catalogue of Microorganisms (GCM) 10K type strain sequencing project: providing services to taxonomists for standard genome sequencing and annotation.</title>
        <authorList>
            <consortium name="The Broad Institute Genomics Platform"/>
            <consortium name="The Broad Institute Genome Sequencing Center for Infectious Disease"/>
            <person name="Wu L."/>
            <person name="Ma J."/>
        </authorList>
    </citation>
    <scope>NUCLEOTIDE SEQUENCE [LARGE SCALE GENOMIC DNA]</scope>
    <source>
        <strain evidence="5">CGMCC 4.1648</strain>
    </source>
</reference>
<accession>A0ABV9XG52</accession>
<proteinExistence type="predicted"/>
<dbReference type="EMBL" id="JBHSJD010000014">
    <property type="protein sequence ID" value="MFC5024394.1"/>
    <property type="molecule type" value="Genomic_DNA"/>
</dbReference>
<evidence type="ECO:0000259" key="3">
    <source>
        <dbReference type="Pfam" id="PF13581"/>
    </source>
</evidence>
<dbReference type="PANTHER" id="PTHR35526">
    <property type="entry name" value="ANTI-SIGMA-F FACTOR RSBW-RELATED"/>
    <property type="match status" value="1"/>
</dbReference>
<sequence>MFIATPPATVRNAPLSGSPDVAPDRPGPTAHDTRRALCVMPATVEAVPSLRRFARDTAHRWSLGEHTDEALAVIVTELVTNVVRHSGSPDVAVLLTTTGRTVAVRVQDTGRWRPRRPRLPGDGADACCGRGLELVRAYALDCAVVRTARGTRVAVTLAPGAEGEREPSGPDYSPG</sequence>
<dbReference type="Gene3D" id="3.30.565.10">
    <property type="entry name" value="Histidine kinase-like ATPase, C-terminal domain"/>
    <property type="match status" value="1"/>
</dbReference>
<feature type="region of interest" description="Disordered" evidence="2">
    <location>
        <begin position="1"/>
        <end position="31"/>
    </location>
</feature>
<organism evidence="4 5">
    <name type="scientific">Streptomyces coeruleoprunus</name>
    <dbReference type="NCBI Taxonomy" id="285563"/>
    <lineage>
        <taxon>Bacteria</taxon>
        <taxon>Bacillati</taxon>
        <taxon>Actinomycetota</taxon>
        <taxon>Actinomycetes</taxon>
        <taxon>Kitasatosporales</taxon>
        <taxon>Streptomycetaceae</taxon>
        <taxon>Streptomyces</taxon>
    </lineage>
</organism>
<keyword evidence="1" id="KW-0723">Serine/threonine-protein kinase</keyword>
<name>A0ABV9XG52_9ACTN</name>
<protein>
    <submittedName>
        <fullName evidence="4">ATP-binding protein</fullName>
    </submittedName>
</protein>
<keyword evidence="5" id="KW-1185">Reference proteome</keyword>